<dbReference type="AlphaFoldDB" id="A0A2M7RH14"/>
<feature type="domain" description="Polymerase/histidinol phosphatase N-terminal" evidence="1">
    <location>
        <begin position="22"/>
        <end position="84"/>
    </location>
</feature>
<dbReference type="Gene3D" id="3.20.20.140">
    <property type="entry name" value="Metal-dependent hydrolases"/>
    <property type="match status" value="1"/>
</dbReference>
<dbReference type="GO" id="GO:0004534">
    <property type="term" value="F:5'-3' RNA exonuclease activity"/>
    <property type="evidence" value="ECO:0007669"/>
    <property type="project" value="TreeGrafter"/>
</dbReference>
<protein>
    <recommendedName>
        <fullName evidence="1">Polymerase/histidinol phosphatase N-terminal domain-containing protein</fullName>
    </recommendedName>
</protein>
<evidence type="ECO:0000313" key="3">
    <source>
        <dbReference type="Proteomes" id="UP000230779"/>
    </source>
</evidence>
<name>A0A2M7RH14_9BACT</name>
<accession>A0A2M7RH14</accession>
<dbReference type="CDD" id="cd07432">
    <property type="entry name" value="PHP_HisPPase"/>
    <property type="match status" value="1"/>
</dbReference>
<dbReference type="Proteomes" id="UP000230779">
    <property type="component" value="Unassembled WGS sequence"/>
</dbReference>
<comment type="caution">
    <text evidence="2">The sequence shown here is derived from an EMBL/GenBank/DDBJ whole genome shotgun (WGS) entry which is preliminary data.</text>
</comment>
<gene>
    <name evidence="2" type="ORF">COY66_05190</name>
</gene>
<reference evidence="2 3" key="1">
    <citation type="submission" date="2017-09" db="EMBL/GenBank/DDBJ databases">
        <title>Depth-based differentiation of microbial function through sediment-hosted aquifers and enrichment of novel symbionts in the deep terrestrial subsurface.</title>
        <authorList>
            <person name="Probst A.J."/>
            <person name="Ladd B."/>
            <person name="Jarett J.K."/>
            <person name="Geller-Mcgrath D.E."/>
            <person name="Sieber C.M."/>
            <person name="Emerson J.B."/>
            <person name="Anantharaman K."/>
            <person name="Thomas B.C."/>
            <person name="Malmstrom R."/>
            <person name="Stieglmeier M."/>
            <person name="Klingl A."/>
            <person name="Woyke T."/>
            <person name="Ryan C.M."/>
            <person name="Banfield J.F."/>
        </authorList>
    </citation>
    <scope>NUCLEOTIDE SEQUENCE [LARGE SCALE GENOMIC DNA]</scope>
    <source>
        <strain evidence="2">CG_4_10_14_0_8_um_filter_42_10</strain>
    </source>
</reference>
<dbReference type="InterPro" id="IPR003141">
    <property type="entry name" value="Pol/His_phosphatase_N"/>
</dbReference>
<evidence type="ECO:0000313" key="2">
    <source>
        <dbReference type="EMBL" id="PIY96049.1"/>
    </source>
</evidence>
<dbReference type="InterPro" id="IPR004013">
    <property type="entry name" value="PHP_dom"/>
</dbReference>
<dbReference type="PANTHER" id="PTHR42924">
    <property type="entry name" value="EXONUCLEASE"/>
    <property type="match status" value="1"/>
</dbReference>
<dbReference type="SMART" id="SM00481">
    <property type="entry name" value="POLIIIAc"/>
    <property type="match status" value="1"/>
</dbReference>
<dbReference type="SUPFAM" id="SSF89550">
    <property type="entry name" value="PHP domain-like"/>
    <property type="match status" value="1"/>
</dbReference>
<evidence type="ECO:0000259" key="1">
    <source>
        <dbReference type="SMART" id="SM00481"/>
    </source>
</evidence>
<dbReference type="InterPro" id="IPR016195">
    <property type="entry name" value="Pol/histidinol_Pase-like"/>
</dbReference>
<dbReference type="InterPro" id="IPR052018">
    <property type="entry name" value="PHP_domain"/>
</dbReference>
<proteinExistence type="predicted"/>
<dbReference type="EMBL" id="PFMD01000060">
    <property type="protein sequence ID" value="PIY96049.1"/>
    <property type="molecule type" value="Genomic_DNA"/>
</dbReference>
<sequence>MTNISFQKIIYPLPSKQEERLIDLHVHSEYSLDGFLTTDQLLRRAKRLGIGLAICDHNEIQGSREASHQKEIMIVPGIEVTVKSGTHLLFYFKNHSELENFFKEVVLPHKKNNPFVIDLCLPDLLEEAKQFECLIGSPHPFDLQKGGIQKALESGLLLESETEVIDLIEAVNGMASRKQNEKAINWARKMNKPTIGGSDGHLENQIGTVVTKVKGSAAEEVFENLKNSPSIMGKEATRLLKGYIEIKKELKLVLRKDGLKILTDQIQRGLRK</sequence>
<dbReference type="PANTHER" id="PTHR42924:SF3">
    <property type="entry name" value="POLYMERASE_HISTIDINOL PHOSPHATASE N-TERMINAL DOMAIN-CONTAINING PROTEIN"/>
    <property type="match status" value="1"/>
</dbReference>
<dbReference type="GO" id="GO:0035312">
    <property type="term" value="F:5'-3' DNA exonuclease activity"/>
    <property type="evidence" value="ECO:0007669"/>
    <property type="project" value="TreeGrafter"/>
</dbReference>
<dbReference type="Pfam" id="PF13263">
    <property type="entry name" value="PHP_C"/>
    <property type="match status" value="1"/>
</dbReference>
<dbReference type="Pfam" id="PF02811">
    <property type="entry name" value="PHP"/>
    <property type="match status" value="1"/>
</dbReference>
<organism evidence="2 3">
    <name type="scientific">Candidatus Kerfeldbacteria bacterium CG_4_10_14_0_8_um_filter_42_10</name>
    <dbReference type="NCBI Taxonomy" id="2014248"/>
    <lineage>
        <taxon>Bacteria</taxon>
        <taxon>Candidatus Kerfeldiibacteriota</taxon>
    </lineage>
</organism>